<reference evidence="1 2" key="1">
    <citation type="submission" date="2020-08" db="EMBL/GenBank/DDBJ databases">
        <title>Genomic Encyclopedia of Type Strains, Phase IV (KMG-IV): sequencing the most valuable type-strain genomes for metagenomic binning, comparative biology and taxonomic classification.</title>
        <authorList>
            <person name="Goeker M."/>
        </authorList>
    </citation>
    <scope>NUCLEOTIDE SEQUENCE [LARGE SCALE GENOMIC DNA]</scope>
    <source>
        <strain evidence="1 2">DSM 15743</strain>
    </source>
</reference>
<protein>
    <submittedName>
        <fullName evidence="1">Uncharacterized protein</fullName>
    </submittedName>
</protein>
<dbReference type="RefSeq" id="WP_035458833.1">
    <property type="nucleotide sequence ID" value="NZ_JACIDC010000015.1"/>
</dbReference>
<sequence length="119" mass="13517">MNTVIEAANSLAVQRILRRYLSPERGNEVRTVEGACITSRRTWSRYGVPADATCWRVIIEHPELGWSVTARAVWRDGRLMEPVATHTTIEKYWADNTQLIDDEDAACLAFNDWAQSVPV</sequence>
<organism evidence="1 2">
    <name type="scientific">Microvirga flocculans</name>
    <dbReference type="NCBI Taxonomy" id="217168"/>
    <lineage>
        <taxon>Bacteria</taxon>
        <taxon>Pseudomonadati</taxon>
        <taxon>Pseudomonadota</taxon>
        <taxon>Alphaproteobacteria</taxon>
        <taxon>Hyphomicrobiales</taxon>
        <taxon>Methylobacteriaceae</taxon>
        <taxon>Microvirga</taxon>
    </lineage>
</organism>
<dbReference type="EMBL" id="JACIDC010000015">
    <property type="protein sequence ID" value="MBB4041813.1"/>
    <property type="molecule type" value="Genomic_DNA"/>
</dbReference>
<evidence type="ECO:0000313" key="2">
    <source>
        <dbReference type="Proteomes" id="UP000519439"/>
    </source>
</evidence>
<evidence type="ECO:0000313" key="1">
    <source>
        <dbReference type="EMBL" id="MBB4041813.1"/>
    </source>
</evidence>
<name>A0A7W6II02_9HYPH</name>
<dbReference type="Proteomes" id="UP000519439">
    <property type="component" value="Unassembled WGS sequence"/>
</dbReference>
<keyword evidence="2" id="KW-1185">Reference proteome</keyword>
<proteinExistence type="predicted"/>
<dbReference type="AlphaFoldDB" id="A0A7W6II02"/>
<comment type="caution">
    <text evidence="1">The sequence shown here is derived from an EMBL/GenBank/DDBJ whole genome shotgun (WGS) entry which is preliminary data.</text>
</comment>
<gene>
    <name evidence="1" type="ORF">GGR34_003494</name>
</gene>
<accession>A0A7W6II02</accession>